<dbReference type="Gene3D" id="3.30.160.140">
    <property type="entry name" value="Shew3726-like"/>
    <property type="match status" value="1"/>
</dbReference>
<name>A0A0B0HD08_SOVGS</name>
<dbReference type="GeneID" id="92545269"/>
<accession>A0A0B0HD08</accession>
<evidence type="ECO:0000313" key="3">
    <source>
        <dbReference type="Proteomes" id="UP000030856"/>
    </source>
</evidence>
<sequence>MISFPRLECWNPTTNVATVAADVDKNRVLCRISLKILRDQFGASEKKPMQFVVQHRTEIQDAARKLIENSVFEKDGSVLIRACDFTDSKPGQT</sequence>
<dbReference type="STRING" id="2340.JV46_19500"/>
<evidence type="ECO:0000313" key="1">
    <source>
        <dbReference type="EMBL" id="KHF25799.1"/>
    </source>
</evidence>
<dbReference type="InterPro" id="IPR036692">
    <property type="entry name" value="Shew3726-like_sf"/>
</dbReference>
<dbReference type="Proteomes" id="UP000030856">
    <property type="component" value="Unassembled WGS sequence"/>
</dbReference>
<dbReference type="OrthoDB" id="5570329at2"/>
<evidence type="ECO:0000313" key="2">
    <source>
        <dbReference type="EMBL" id="OOY34507.1"/>
    </source>
</evidence>
<dbReference type="SUPFAM" id="SSF160272">
    <property type="entry name" value="Shew3726-like"/>
    <property type="match status" value="1"/>
</dbReference>
<gene>
    <name evidence="2" type="ORF">BOV88_09370</name>
    <name evidence="1" type="ORF">JV46_19500</name>
</gene>
<proteinExistence type="predicted"/>
<dbReference type="InterPro" id="IPR009962">
    <property type="entry name" value="DUF1488"/>
</dbReference>
<evidence type="ECO:0000313" key="4">
    <source>
        <dbReference type="Proteomes" id="UP000190962"/>
    </source>
</evidence>
<keyword evidence="3" id="KW-1185">Reference proteome</keyword>
<organism evidence="1 3">
    <name type="scientific">Solemya velum gill symbiont</name>
    <dbReference type="NCBI Taxonomy" id="2340"/>
    <lineage>
        <taxon>Bacteria</taxon>
        <taxon>Pseudomonadati</taxon>
        <taxon>Pseudomonadota</taxon>
        <taxon>Gammaproteobacteria</taxon>
        <taxon>sulfur-oxidizing symbionts</taxon>
    </lineage>
</organism>
<reference evidence="2 4" key="2">
    <citation type="submission" date="2016-11" db="EMBL/GenBank/DDBJ databases">
        <title>Mixed transmission modes and dynamic genome evolution in an obligate animal-bacterial symbiosis.</title>
        <authorList>
            <person name="Russell S.L."/>
            <person name="Corbett-Detig R.B."/>
            <person name="Cavanaugh C.M."/>
        </authorList>
    </citation>
    <scope>NUCLEOTIDE SEQUENCE [LARGE SCALE GENOMIC DNA]</scope>
    <source>
        <strain evidence="2">MA-KB16</strain>
    </source>
</reference>
<reference evidence="1 3" key="1">
    <citation type="journal article" date="2014" name="BMC Genomics">
        <title>The genome of the intracellular bacterium of the coastal bivalve, Solemya velum: a blueprint for thriving in and out of symbiosis.</title>
        <authorList>
            <person name="Dmytrenko O."/>
            <person name="Russell S.L."/>
            <person name="Loo W.T."/>
            <person name="Fontanez K.M."/>
            <person name="Liao L."/>
            <person name="Roeselers G."/>
            <person name="Sharma R."/>
            <person name="Stewart F.J."/>
            <person name="Newton I.L."/>
            <person name="Woyke T."/>
            <person name="Wu D."/>
            <person name="Lang J.M."/>
            <person name="Eisen J.A."/>
            <person name="Cavanaugh C.M."/>
        </authorList>
    </citation>
    <scope>NUCLEOTIDE SEQUENCE [LARGE SCALE GENOMIC DNA]</scope>
    <source>
        <strain evidence="1 3">WH</strain>
    </source>
</reference>
<dbReference type="EMBL" id="MPNX01000014">
    <property type="protein sequence ID" value="OOY34507.1"/>
    <property type="molecule type" value="Genomic_DNA"/>
</dbReference>
<dbReference type="eggNOG" id="ENOG50347XB">
    <property type="taxonomic scope" value="Bacteria"/>
</dbReference>
<protein>
    <recommendedName>
        <fullName evidence="5">DUF1488 domain-containing protein</fullName>
    </recommendedName>
</protein>
<dbReference type="Pfam" id="PF07369">
    <property type="entry name" value="DUF1488"/>
    <property type="match status" value="1"/>
</dbReference>
<dbReference type="Proteomes" id="UP000190962">
    <property type="component" value="Unassembled WGS sequence"/>
</dbReference>
<dbReference type="AlphaFoldDB" id="A0A0B0HD08"/>
<comment type="caution">
    <text evidence="1">The sequence shown here is derived from an EMBL/GenBank/DDBJ whole genome shotgun (WGS) entry which is preliminary data.</text>
</comment>
<dbReference type="RefSeq" id="WP_043115478.1">
    <property type="nucleotide sequence ID" value="NZ_JRAA01000001.1"/>
</dbReference>
<evidence type="ECO:0008006" key="5">
    <source>
        <dbReference type="Google" id="ProtNLM"/>
    </source>
</evidence>
<dbReference type="EMBL" id="JRAA01000001">
    <property type="protein sequence ID" value="KHF25799.1"/>
    <property type="molecule type" value="Genomic_DNA"/>
</dbReference>